<dbReference type="Proteomes" id="UP000191661">
    <property type="component" value="Unassembled WGS sequence"/>
</dbReference>
<feature type="domain" description="Nitrogenase/oxidoreductase component 1" evidence="2">
    <location>
        <begin position="33"/>
        <end position="447"/>
    </location>
</feature>
<protein>
    <submittedName>
        <fullName evidence="3">NifN-like protein</fullName>
    </submittedName>
</protein>
<feature type="region of interest" description="Disordered" evidence="1">
    <location>
        <begin position="1"/>
        <end position="21"/>
    </location>
</feature>
<feature type="compositionally biased region" description="Basic and acidic residues" evidence="1">
    <location>
        <begin position="1"/>
        <end position="15"/>
    </location>
</feature>
<accession>A0A1V6N192</accession>
<evidence type="ECO:0000259" key="2">
    <source>
        <dbReference type="Pfam" id="PF00148"/>
    </source>
</evidence>
<sequence>MFIKGDEKLSEKSENYIDESSSPRIVEAPRYGCTLSGAYEAAVGLNEGVPILHSGSGCGMSQLFGANYGGAQNAPGDYGGSSTPCSCLVEEHVIFGGEDKLRKLIDSTIKISTGEFFTVISGCVPSLIGDDVDAVVNEFRDKAPIIHVNAPGFKGNSFEGYELFFEALVDQYLKPSDKKEKKLINILGIVPFQHIFWKGELRAIKELLEKLDIEANVIFGEFDTVEKIQKIPSAAYNIVLSPWIGHRAARKLEKEFDTPYISFPGIPTGPIQTTKFLRKLAEILPINKRKLEDLIKEGERRAYRTIEYAGDILQFDVPNVYFGVVADSNTAVSITRYLTDEVGQLPDIVIITDNPPEEYKEGIINAITSSEEIQFTPDIIFEIDSFKINQLLKDRPFLNLYASSLESVIKGELETTHVTVSFPSYNRLVLGDNYVGYDGGLNLIQDLFYDKAGPL</sequence>
<dbReference type="Gene3D" id="3.40.50.1980">
    <property type="entry name" value="Nitrogenase molybdenum iron protein domain"/>
    <property type="match status" value="3"/>
</dbReference>
<evidence type="ECO:0000313" key="3">
    <source>
        <dbReference type="EMBL" id="OQD58404.1"/>
    </source>
</evidence>
<gene>
    <name evidence="3" type="ORF">MBBAR_16c00070</name>
</gene>
<keyword evidence="4" id="KW-1185">Reference proteome</keyword>
<dbReference type="SUPFAM" id="SSF53807">
    <property type="entry name" value="Helical backbone' metal receptor"/>
    <property type="match status" value="1"/>
</dbReference>
<dbReference type="InterPro" id="IPR049939">
    <property type="entry name" value="NifE-like"/>
</dbReference>
<dbReference type="Pfam" id="PF00148">
    <property type="entry name" value="Oxidored_nitro"/>
    <property type="match status" value="1"/>
</dbReference>
<comment type="caution">
    <text evidence="3">The sequence shown here is derived from an EMBL/GenBank/DDBJ whole genome shotgun (WGS) entry which is preliminary data.</text>
</comment>
<dbReference type="AlphaFoldDB" id="A0A1V6N192"/>
<evidence type="ECO:0000313" key="4">
    <source>
        <dbReference type="Proteomes" id="UP000191661"/>
    </source>
</evidence>
<dbReference type="PANTHER" id="PTHR42956:SF1">
    <property type="entry name" value="NITROGENASE IRON-MOLYBDENUM COFACTOR BIOSYNTHESIS PROTEIN NIFE"/>
    <property type="match status" value="1"/>
</dbReference>
<dbReference type="OrthoDB" id="61861at2157"/>
<dbReference type="InterPro" id="IPR000510">
    <property type="entry name" value="Nase/OxRdtase_comp1"/>
</dbReference>
<reference evidence="3 4" key="1">
    <citation type="submission" date="2014-12" db="EMBL/GenBank/DDBJ databases">
        <title>Genome sequence of Methanobrevibacter arboriphilicus DH1, DSM1125.</title>
        <authorList>
            <person name="Poehlein A."/>
            <person name="Thauer R.K."/>
            <person name="Seedorf H."/>
            <person name="Daniel R."/>
        </authorList>
    </citation>
    <scope>NUCLEOTIDE SEQUENCE [LARGE SCALE GENOMIC DNA]</scope>
    <source>
        <strain evidence="3 4">DH1</strain>
    </source>
</reference>
<organism evidence="3 4">
    <name type="scientific">Methanobrevibacter arboriphilus JCM 13429 = DSM 1125</name>
    <dbReference type="NCBI Taxonomy" id="1300164"/>
    <lineage>
        <taxon>Archaea</taxon>
        <taxon>Methanobacteriati</taxon>
        <taxon>Methanobacteriota</taxon>
        <taxon>Methanomada group</taxon>
        <taxon>Methanobacteria</taxon>
        <taxon>Methanobacteriales</taxon>
        <taxon>Methanobacteriaceae</taxon>
        <taxon>Methanobrevibacter</taxon>
    </lineage>
</organism>
<proteinExistence type="predicted"/>
<dbReference type="GO" id="GO:0016491">
    <property type="term" value="F:oxidoreductase activity"/>
    <property type="evidence" value="ECO:0007669"/>
    <property type="project" value="InterPro"/>
</dbReference>
<evidence type="ECO:0000256" key="1">
    <source>
        <dbReference type="SAM" id="MobiDB-lite"/>
    </source>
</evidence>
<dbReference type="EMBL" id="JXMW01000016">
    <property type="protein sequence ID" value="OQD58404.1"/>
    <property type="molecule type" value="Genomic_DNA"/>
</dbReference>
<name>A0A1V6N192_METAZ</name>
<dbReference type="PANTHER" id="PTHR42956">
    <property type="entry name" value="NITROGENASE IRON-MOLYBDENUM COFACTOR BIOSYNTHESIS PROTEIN NIFE"/>
    <property type="match status" value="1"/>
</dbReference>